<name>A0ACC2RRY0_9FUNG</name>
<comment type="caution">
    <text evidence="1">The sequence shown here is derived from an EMBL/GenBank/DDBJ whole genome shotgun (WGS) entry which is preliminary data.</text>
</comment>
<dbReference type="Proteomes" id="UP001165960">
    <property type="component" value="Unassembled WGS sequence"/>
</dbReference>
<proteinExistence type="predicted"/>
<keyword evidence="2" id="KW-1185">Reference proteome</keyword>
<evidence type="ECO:0000313" key="2">
    <source>
        <dbReference type="Proteomes" id="UP001165960"/>
    </source>
</evidence>
<gene>
    <name evidence="1" type="primary">UTP5_4</name>
    <name evidence="1" type="ORF">DSO57_1030467</name>
</gene>
<evidence type="ECO:0000313" key="1">
    <source>
        <dbReference type="EMBL" id="KAJ9052811.1"/>
    </source>
</evidence>
<sequence length="582" mass="62894">MPKPKQVPSKRSSFKGRRFVAKRQRTAGSNLAPAVKESTVVEFDNLANYCASLVNSVAGQKIKVFNVALNKMEFDITSPTKASIVAIKWCSIGNTKHKKLQQLALCCENGCILVYSLEDGQVVLSLAEAHNGPVTDFVCHKDFGFSSSMDGKIGKWHLGTGKLLNTWKGNSGAIYKLSVVGDQNKLISGANVIKVWSTEDCKSVQDLVGHTNRITCLASSSSSNVCLSAAHQDRFINVSTLSATSEACQLSLSVDEEINHLLISPLESVVGVTEKGTLAYWSGLDFKNQSVKSLVKPTATIQYLSQSKVLIPIAQATFCSASKKFVLARGDTWNLSFESIKFPERFSSKLVTYDCVEPDSVLAGEVVSNVLSPKVSVKSGASINGAGASVSLTLGEKLGLLQDELNLQTAVKNIENLKDTHLNSKEKTLPELADSVARVLTQALHTKDINLLNITLSKAPMHSIVPTIECISQTYIPALFQFFVDNITQQRSDILLHTEWLKALFTIHSSYLVSIPGISSTLGNLINASASRTQEIGSLARLKNKLELIASDSTKIAKRKATHVSAAVYLEGCVVTPANGFS</sequence>
<reference evidence="1" key="1">
    <citation type="submission" date="2022-04" db="EMBL/GenBank/DDBJ databases">
        <title>Genome of the entomopathogenic fungus Entomophthora muscae.</title>
        <authorList>
            <person name="Elya C."/>
            <person name="Lovett B.R."/>
            <person name="Lee E."/>
            <person name="Macias A.M."/>
            <person name="Hajek A.E."/>
            <person name="De Bivort B.L."/>
            <person name="Kasson M.T."/>
            <person name="De Fine Licht H.H."/>
            <person name="Stajich J.E."/>
        </authorList>
    </citation>
    <scope>NUCLEOTIDE SEQUENCE</scope>
    <source>
        <strain evidence="1">Berkeley</strain>
    </source>
</reference>
<accession>A0ACC2RRY0</accession>
<protein>
    <submittedName>
        <fullName evidence="1">Small subunit (SSU) processome component</fullName>
    </submittedName>
</protein>
<organism evidence="1 2">
    <name type="scientific">Entomophthora muscae</name>
    <dbReference type="NCBI Taxonomy" id="34485"/>
    <lineage>
        <taxon>Eukaryota</taxon>
        <taxon>Fungi</taxon>
        <taxon>Fungi incertae sedis</taxon>
        <taxon>Zoopagomycota</taxon>
        <taxon>Entomophthoromycotina</taxon>
        <taxon>Entomophthoromycetes</taxon>
        <taxon>Entomophthorales</taxon>
        <taxon>Entomophthoraceae</taxon>
        <taxon>Entomophthora</taxon>
    </lineage>
</organism>
<dbReference type="EMBL" id="QTSX02006599">
    <property type="protein sequence ID" value="KAJ9052811.1"/>
    <property type="molecule type" value="Genomic_DNA"/>
</dbReference>